<evidence type="ECO:0000313" key="2">
    <source>
        <dbReference type="EMBL" id="EGC38807.1"/>
    </source>
</evidence>
<accession>F0ZBA1</accession>
<keyword evidence="3" id="KW-1185">Reference proteome</keyword>
<dbReference type="KEGG" id="dpp:DICPUDRAFT_75654"/>
<feature type="transmembrane region" description="Helical" evidence="1">
    <location>
        <begin position="283"/>
        <end position="302"/>
    </location>
</feature>
<dbReference type="Gene3D" id="1.20.1250.20">
    <property type="entry name" value="MFS general substrate transporter like domains"/>
    <property type="match status" value="1"/>
</dbReference>
<feature type="transmembrane region" description="Helical" evidence="1">
    <location>
        <begin position="80"/>
        <end position="98"/>
    </location>
</feature>
<proteinExistence type="predicted"/>
<gene>
    <name evidence="2" type="ORF">DICPUDRAFT_75654</name>
</gene>
<sequence>MYSQQPPQQQQSHSIAVTPETPLINTQGDPIAHDIELEDSTKFLNHPIFYSVFLGCIAFIISAITSYVSIEYYAPSSSGYTVISAFSILPCILAPFIIHKITQKITLILCLLLLVISFFINQYSNNGVLIFGRFLVSFSTELSAICILSVLVLVNWDTKRINQLFCLYYLVSYALQISNSYITDIYYKVVSSNFLIAFILVAIIYAAVLAQPKRDSINNKLNPLHTIHHRYFAEKENNFALLLPLLLFFGFGYILFVPFYAAVAVIPITILLERYGRLRVFQILMGIALISVVTAFILAYTYNIVFVDGFVYGYTSGAYKGFYYMCTISFSIFTAGTLLILNSMVSTGSVFDKEKIVAVLSAFKGAQALGTFLYSICIFYISPWVGWYLFVILYVVGCVLFMIFLKVKGQHCC</sequence>
<dbReference type="InterPro" id="IPR036259">
    <property type="entry name" value="MFS_trans_sf"/>
</dbReference>
<evidence type="ECO:0000313" key="3">
    <source>
        <dbReference type="Proteomes" id="UP000001064"/>
    </source>
</evidence>
<feature type="transmembrane region" description="Helical" evidence="1">
    <location>
        <begin position="105"/>
        <end position="124"/>
    </location>
</feature>
<keyword evidence="1" id="KW-0472">Membrane</keyword>
<keyword evidence="1" id="KW-1133">Transmembrane helix</keyword>
<feature type="transmembrane region" description="Helical" evidence="1">
    <location>
        <begin position="185"/>
        <end position="208"/>
    </location>
</feature>
<dbReference type="AlphaFoldDB" id="F0ZBA1"/>
<dbReference type="GeneID" id="10506556"/>
<organism evidence="2 3">
    <name type="scientific">Dictyostelium purpureum</name>
    <name type="common">Slime mold</name>
    <dbReference type="NCBI Taxonomy" id="5786"/>
    <lineage>
        <taxon>Eukaryota</taxon>
        <taxon>Amoebozoa</taxon>
        <taxon>Evosea</taxon>
        <taxon>Eumycetozoa</taxon>
        <taxon>Dictyostelia</taxon>
        <taxon>Dictyosteliales</taxon>
        <taxon>Dictyosteliaceae</taxon>
        <taxon>Dictyostelium</taxon>
    </lineage>
</organism>
<dbReference type="Proteomes" id="UP000001064">
    <property type="component" value="Unassembled WGS sequence"/>
</dbReference>
<reference evidence="3" key="1">
    <citation type="journal article" date="2011" name="Genome Biol.">
        <title>Comparative genomics of the social amoebae Dictyostelium discoideum and Dictyostelium purpureum.</title>
        <authorList>
            <consortium name="US DOE Joint Genome Institute (JGI-PGF)"/>
            <person name="Sucgang R."/>
            <person name="Kuo A."/>
            <person name="Tian X."/>
            <person name="Salerno W."/>
            <person name="Parikh A."/>
            <person name="Feasley C.L."/>
            <person name="Dalin E."/>
            <person name="Tu H."/>
            <person name="Huang E."/>
            <person name="Barry K."/>
            <person name="Lindquist E."/>
            <person name="Shapiro H."/>
            <person name="Bruce D."/>
            <person name="Schmutz J."/>
            <person name="Salamov A."/>
            <person name="Fey P."/>
            <person name="Gaudet P."/>
            <person name="Anjard C."/>
            <person name="Babu M.M."/>
            <person name="Basu S."/>
            <person name="Bushmanova Y."/>
            <person name="van der Wel H."/>
            <person name="Katoh-Kurasawa M."/>
            <person name="Dinh C."/>
            <person name="Coutinho P.M."/>
            <person name="Saito T."/>
            <person name="Elias M."/>
            <person name="Schaap P."/>
            <person name="Kay R.R."/>
            <person name="Henrissat B."/>
            <person name="Eichinger L."/>
            <person name="Rivero F."/>
            <person name="Putnam N.H."/>
            <person name="West C.M."/>
            <person name="Loomis W.F."/>
            <person name="Chisholm R.L."/>
            <person name="Shaulsky G."/>
            <person name="Strassmann J.E."/>
            <person name="Queller D.C."/>
            <person name="Kuspa A."/>
            <person name="Grigoriev I.V."/>
        </authorList>
    </citation>
    <scope>NUCLEOTIDE SEQUENCE [LARGE SCALE GENOMIC DNA]</scope>
    <source>
        <strain evidence="3">QSDP1</strain>
    </source>
</reference>
<name>F0ZBA1_DICPU</name>
<feature type="transmembrane region" description="Helical" evidence="1">
    <location>
        <begin position="245"/>
        <end position="271"/>
    </location>
</feature>
<dbReference type="EMBL" id="GL870969">
    <property type="protein sequence ID" value="EGC38807.1"/>
    <property type="molecule type" value="Genomic_DNA"/>
</dbReference>
<feature type="transmembrane region" description="Helical" evidence="1">
    <location>
        <begin position="130"/>
        <end position="154"/>
    </location>
</feature>
<keyword evidence="1" id="KW-0812">Transmembrane</keyword>
<feature type="transmembrane region" description="Helical" evidence="1">
    <location>
        <begin position="48"/>
        <end position="68"/>
    </location>
</feature>
<dbReference type="RefSeq" id="XP_003284701.1">
    <property type="nucleotide sequence ID" value="XM_003284653.1"/>
</dbReference>
<protein>
    <submittedName>
        <fullName evidence="2">Uncharacterized protein</fullName>
    </submittedName>
</protein>
<evidence type="ECO:0000256" key="1">
    <source>
        <dbReference type="SAM" id="Phobius"/>
    </source>
</evidence>
<feature type="transmembrane region" description="Helical" evidence="1">
    <location>
        <begin position="322"/>
        <end position="345"/>
    </location>
</feature>
<dbReference type="InParanoid" id="F0ZBA1"/>
<dbReference type="VEuPathDB" id="AmoebaDB:DICPUDRAFT_75654"/>
<feature type="transmembrane region" description="Helical" evidence="1">
    <location>
        <begin position="387"/>
        <end position="405"/>
    </location>
</feature>
<dbReference type="SUPFAM" id="SSF103473">
    <property type="entry name" value="MFS general substrate transporter"/>
    <property type="match status" value="1"/>
</dbReference>
<feature type="transmembrane region" description="Helical" evidence="1">
    <location>
        <begin position="357"/>
        <end position="381"/>
    </location>
</feature>